<gene>
    <name evidence="2" type="ORF">RMCFA_5562</name>
</gene>
<sequence>MRAGDGGAVFAAPAAAAVNRCGSIHGGATGSNPRRGGGIGKHAGGQDTGCWLPGEVAWWARNEHRVREMVVTRGGLGVGWEQPGSGPPPLIFGSAETWWQLAGRDRPSGPVGLIDCEMIVEP</sequence>
<dbReference type="Proteomes" id="UP000069705">
    <property type="component" value="Unassembled WGS sequence"/>
</dbReference>
<comment type="caution">
    <text evidence="2">The sequence shown here is derived from an EMBL/GenBank/DDBJ whole genome shotgun (WGS) entry which is preliminary data.</text>
</comment>
<evidence type="ECO:0000313" key="3">
    <source>
        <dbReference type="Proteomes" id="UP000069705"/>
    </source>
</evidence>
<evidence type="ECO:0000313" key="2">
    <source>
        <dbReference type="EMBL" id="GAT05451.1"/>
    </source>
</evidence>
<evidence type="ECO:0000256" key="1">
    <source>
        <dbReference type="SAM" id="MobiDB-lite"/>
    </source>
</evidence>
<feature type="compositionally biased region" description="Gly residues" evidence="1">
    <location>
        <begin position="24"/>
        <end position="46"/>
    </location>
</feature>
<name>A0A117IG86_MYCFO</name>
<dbReference type="AlphaFoldDB" id="A0A117IG86"/>
<dbReference type="EMBL" id="BCSZ01000059">
    <property type="protein sequence ID" value="GAT05451.1"/>
    <property type="molecule type" value="Genomic_DNA"/>
</dbReference>
<protein>
    <submittedName>
        <fullName evidence="2">Uncharacterized protein</fullName>
    </submittedName>
</protein>
<accession>A0A117IG86</accession>
<reference evidence="3" key="2">
    <citation type="submission" date="2016-02" db="EMBL/GenBank/DDBJ databases">
        <title>Draft genome sequence of five rapidly growing Mycobacterium species.</title>
        <authorList>
            <person name="Katahira K."/>
            <person name="Gotou Y."/>
            <person name="Iida K."/>
            <person name="Ogura Y."/>
            <person name="Hayashi T."/>
        </authorList>
    </citation>
    <scope>NUCLEOTIDE SEQUENCE [LARGE SCALE GENOMIC DNA]</scope>
    <source>
        <strain evidence="3">JCM6368</strain>
    </source>
</reference>
<organism evidence="2 3">
    <name type="scientific">Mycolicibacterium fortuitum subsp. acetamidolyticum</name>
    <dbReference type="NCBI Taxonomy" id="144550"/>
    <lineage>
        <taxon>Bacteria</taxon>
        <taxon>Bacillati</taxon>
        <taxon>Actinomycetota</taxon>
        <taxon>Actinomycetes</taxon>
        <taxon>Mycobacteriales</taxon>
        <taxon>Mycobacteriaceae</taxon>
        <taxon>Mycolicibacterium</taxon>
    </lineage>
</organism>
<reference evidence="2 3" key="1">
    <citation type="journal article" date="2016" name="Genome Announc.">
        <title>Draft Genome Sequences of Five Rapidly Growing Mycobacterium Species, M. thermoresistibile, M. fortuitum subsp. acetamidolyticum, M. canariasense, M. brisbanense, and M. novocastrense.</title>
        <authorList>
            <person name="Katahira K."/>
            <person name="Ogura Y."/>
            <person name="Gotoh Y."/>
            <person name="Hayashi T."/>
        </authorList>
    </citation>
    <scope>NUCLEOTIDE SEQUENCE [LARGE SCALE GENOMIC DNA]</scope>
    <source>
        <strain evidence="2 3">JCM6368</strain>
    </source>
</reference>
<feature type="region of interest" description="Disordered" evidence="1">
    <location>
        <begin position="22"/>
        <end position="46"/>
    </location>
</feature>
<proteinExistence type="predicted"/>